<accession>A0A316D8M5</accession>
<dbReference type="SMART" id="SM00062">
    <property type="entry name" value="PBPb"/>
    <property type="match status" value="1"/>
</dbReference>
<reference evidence="5 6" key="1">
    <citation type="submission" date="2018-05" db="EMBL/GenBank/DDBJ databases">
        <title>Genomic Encyclopedia of Type Strains, Phase IV (KMG-IV): sequencing the most valuable type-strain genomes for metagenomic binning, comparative biology and taxonomic classification.</title>
        <authorList>
            <person name="Goeker M."/>
        </authorList>
    </citation>
    <scope>NUCLEOTIDE SEQUENCE [LARGE SCALE GENOMIC DNA]</scope>
    <source>
        <strain evidence="5 6">DSM 18773</strain>
    </source>
</reference>
<dbReference type="EMBL" id="QGGL01000011">
    <property type="protein sequence ID" value="PWK11283.1"/>
    <property type="molecule type" value="Genomic_DNA"/>
</dbReference>
<feature type="domain" description="Solute-binding protein family 3/N-terminal" evidence="3">
    <location>
        <begin position="42"/>
        <end position="262"/>
    </location>
</feature>
<dbReference type="PROSITE" id="PS51257">
    <property type="entry name" value="PROKAR_LIPOPROTEIN"/>
    <property type="match status" value="1"/>
</dbReference>
<name>A0A316D8M5_9BACL</name>
<feature type="domain" description="Ionotropic glutamate receptor C-terminal" evidence="4">
    <location>
        <begin position="42"/>
        <end position="261"/>
    </location>
</feature>
<dbReference type="SUPFAM" id="SSF53850">
    <property type="entry name" value="Periplasmic binding protein-like II"/>
    <property type="match status" value="1"/>
</dbReference>
<dbReference type="PANTHER" id="PTHR35936:SF17">
    <property type="entry name" value="ARGININE-BINDING EXTRACELLULAR PROTEIN ARTP"/>
    <property type="match status" value="1"/>
</dbReference>
<dbReference type="RefSeq" id="WP_170119458.1">
    <property type="nucleotide sequence ID" value="NZ_QGGL01000011.1"/>
</dbReference>
<dbReference type="SMART" id="SM00079">
    <property type="entry name" value="PBPe"/>
    <property type="match status" value="1"/>
</dbReference>
<gene>
    <name evidence="5" type="ORF">C7459_11177</name>
</gene>
<organism evidence="5 6">
    <name type="scientific">Tumebacillus permanentifrigoris</name>
    <dbReference type="NCBI Taxonomy" id="378543"/>
    <lineage>
        <taxon>Bacteria</taxon>
        <taxon>Bacillati</taxon>
        <taxon>Bacillota</taxon>
        <taxon>Bacilli</taxon>
        <taxon>Bacillales</taxon>
        <taxon>Alicyclobacillaceae</taxon>
        <taxon>Tumebacillus</taxon>
    </lineage>
</organism>
<dbReference type="Gene3D" id="3.40.190.10">
    <property type="entry name" value="Periplasmic binding protein-like II"/>
    <property type="match status" value="2"/>
</dbReference>
<dbReference type="AlphaFoldDB" id="A0A316D8M5"/>
<evidence type="ECO:0000256" key="1">
    <source>
        <dbReference type="ARBA" id="ARBA00022729"/>
    </source>
</evidence>
<dbReference type="PANTHER" id="PTHR35936">
    <property type="entry name" value="MEMBRANE-BOUND LYTIC MUREIN TRANSGLYCOSYLASE F"/>
    <property type="match status" value="1"/>
</dbReference>
<dbReference type="GO" id="GO:0016020">
    <property type="term" value="C:membrane"/>
    <property type="evidence" value="ECO:0007669"/>
    <property type="project" value="InterPro"/>
</dbReference>
<dbReference type="GO" id="GO:0015276">
    <property type="term" value="F:ligand-gated monoatomic ion channel activity"/>
    <property type="evidence" value="ECO:0007669"/>
    <property type="project" value="InterPro"/>
</dbReference>
<evidence type="ECO:0000256" key="2">
    <source>
        <dbReference type="SAM" id="SignalP"/>
    </source>
</evidence>
<evidence type="ECO:0000313" key="5">
    <source>
        <dbReference type="EMBL" id="PWK11283.1"/>
    </source>
</evidence>
<feature type="chain" id="PRO_5039597099" evidence="2">
    <location>
        <begin position="20"/>
        <end position="263"/>
    </location>
</feature>
<evidence type="ECO:0000259" key="3">
    <source>
        <dbReference type="SMART" id="SM00062"/>
    </source>
</evidence>
<feature type="signal peptide" evidence="2">
    <location>
        <begin position="1"/>
        <end position="19"/>
    </location>
</feature>
<evidence type="ECO:0000259" key="4">
    <source>
        <dbReference type="SMART" id="SM00079"/>
    </source>
</evidence>
<sequence length="263" mass="28169">MNNKHLKTLTLISMTAALAMTVGCGSTSSDATASSSNASAKKLVMMTSADYPPYESHKTDGGSDQIVGFDVDIAKAISKNLGYELQIKDVDFNGLLPALQAKQSDFVMAGMTPKPERLQNADFSDMYYEAKNTIIAKKGANLKTEADIKAKKVGVQLGSIQEGAAKKMEGVNITSLNKIGDLIQEIKAGRLDAAIIEDTVAKGYIASNKDLEFNTIPQTESAGSAIAFPKGSTLVGDFNKELQKLKDSGELDSLIKKWFETTN</sequence>
<dbReference type="Proteomes" id="UP000245634">
    <property type="component" value="Unassembled WGS sequence"/>
</dbReference>
<keyword evidence="1 2" id="KW-0732">Signal</keyword>
<protein>
    <submittedName>
        <fullName evidence="5">L-arginine-binding protein</fullName>
    </submittedName>
</protein>
<dbReference type="InterPro" id="IPR001320">
    <property type="entry name" value="Iontro_rcpt_C"/>
</dbReference>
<dbReference type="Pfam" id="PF00497">
    <property type="entry name" value="SBP_bac_3"/>
    <property type="match status" value="1"/>
</dbReference>
<evidence type="ECO:0000313" key="6">
    <source>
        <dbReference type="Proteomes" id="UP000245634"/>
    </source>
</evidence>
<dbReference type="InterPro" id="IPR001638">
    <property type="entry name" value="Solute-binding_3/MltF_N"/>
</dbReference>
<comment type="caution">
    <text evidence="5">The sequence shown here is derived from an EMBL/GenBank/DDBJ whole genome shotgun (WGS) entry which is preliminary data.</text>
</comment>
<keyword evidence="6" id="KW-1185">Reference proteome</keyword>
<proteinExistence type="predicted"/>